<dbReference type="InterPro" id="IPR002676">
    <property type="entry name" value="RimM_N"/>
</dbReference>
<comment type="similarity">
    <text evidence="5">Belongs to the RimM family.</text>
</comment>
<gene>
    <name evidence="5 8" type="primary">rimM</name>
    <name evidence="8" type="ORF">LCB40_10990</name>
</gene>
<dbReference type="Pfam" id="PF24986">
    <property type="entry name" value="PRC_RimM"/>
    <property type="match status" value="1"/>
</dbReference>
<keyword evidence="3 5" id="KW-0698">rRNA processing</keyword>
<dbReference type="Gene3D" id="2.30.30.240">
    <property type="entry name" value="PRC-barrel domain"/>
    <property type="match status" value="1"/>
</dbReference>
<dbReference type="SUPFAM" id="SSF50346">
    <property type="entry name" value="PRC-barrel domain"/>
    <property type="match status" value="1"/>
</dbReference>
<dbReference type="HAMAP" id="MF_00014">
    <property type="entry name" value="Ribosome_mat_RimM"/>
    <property type="match status" value="1"/>
</dbReference>
<evidence type="ECO:0000256" key="5">
    <source>
        <dbReference type="HAMAP-Rule" id="MF_00014"/>
    </source>
</evidence>
<dbReference type="Gene3D" id="2.40.30.60">
    <property type="entry name" value="RimM"/>
    <property type="match status" value="1"/>
</dbReference>
<feature type="domain" description="RimM N-terminal" evidence="6">
    <location>
        <begin position="6"/>
        <end position="85"/>
    </location>
</feature>
<dbReference type="RefSeq" id="WP_212780914.1">
    <property type="nucleotide sequence ID" value="NZ_BMAY01000007.1"/>
</dbReference>
<evidence type="ECO:0000313" key="9">
    <source>
        <dbReference type="Proteomes" id="UP000677218"/>
    </source>
</evidence>
<evidence type="ECO:0000256" key="4">
    <source>
        <dbReference type="ARBA" id="ARBA00023186"/>
    </source>
</evidence>
<evidence type="ECO:0000256" key="3">
    <source>
        <dbReference type="ARBA" id="ARBA00022552"/>
    </source>
</evidence>
<protein>
    <recommendedName>
        <fullName evidence="5">Ribosome maturation factor RimM</fullName>
    </recommendedName>
</protein>
<reference evidence="8" key="1">
    <citation type="submission" date="2020-08" db="EMBL/GenBank/DDBJ databases">
        <title>Taxonomic study for Lactobacillus species isolated from hardwood bark.</title>
        <authorList>
            <person name="Tohno M."/>
            <person name="Tanizawa Y."/>
        </authorList>
    </citation>
    <scope>NUCLEOTIDE SEQUENCE</scope>
    <source>
        <strain evidence="8">B40</strain>
    </source>
</reference>
<organism evidence="8 9">
    <name type="scientific">Lactobacillus corticis</name>
    <dbReference type="NCBI Taxonomy" id="2201249"/>
    <lineage>
        <taxon>Bacteria</taxon>
        <taxon>Bacillati</taxon>
        <taxon>Bacillota</taxon>
        <taxon>Bacilli</taxon>
        <taxon>Lactobacillales</taxon>
        <taxon>Lactobacillaceae</taxon>
        <taxon>Lactobacillus</taxon>
    </lineage>
</organism>
<evidence type="ECO:0000259" key="6">
    <source>
        <dbReference type="Pfam" id="PF01782"/>
    </source>
</evidence>
<dbReference type="GO" id="GO:0005737">
    <property type="term" value="C:cytoplasm"/>
    <property type="evidence" value="ECO:0007669"/>
    <property type="project" value="UniProtKB-SubCell"/>
</dbReference>
<feature type="domain" description="Ribosome maturation factor RimM PRC barrel" evidence="7">
    <location>
        <begin position="97"/>
        <end position="165"/>
    </location>
</feature>
<dbReference type="PANTHER" id="PTHR33692:SF1">
    <property type="entry name" value="RIBOSOME MATURATION FACTOR RIMM"/>
    <property type="match status" value="1"/>
</dbReference>
<dbReference type="InterPro" id="IPR056792">
    <property type="entry name" value="PRC_RimM"/>
</dbReference>
<dbReference type="NCBIfam" id="TIGR02273">
    <property type="entry name" value="16S_RimM"/>
    <property type="match status" value="1"/>
</dbReference>
<comment type="domain">
    <text evidence="5">The PRC barrel domain binds ribosomal protein uS19.</text>
</comment>
<evidence type="ECO:0000256" key="2">
    <source>
        <dbReference type="ARBA" id="ARBA00022517"/>
    </source>
</evidence>
<dbReference type="Proteomes" id="UP000677218">
    <property type="component" value="Unassembled WGS sequence"/>
</dbReference>
<evidence type="ECO:0000259" key="7">
    <source>
        <dbReference type="Pfam" id="PF24986"/>
    </source>
</evidence>
<comment type="subcellular location">
    <subcellularLocation>
        <location evidence="5">Cytoplasm</location>
    </subcellularLocation>
</comment>
<dbReference type="SUPFAM" id="SSF50447">
    <property type="entry name" value="Translation proteins"/>
    <property type="match status" value="1"/>
</dbReference>
<dbReference type="GO" id="GO:0042274">
    <property type="term" value="P:ribosomal small subunit biogenesis"/>
    <property type="evidence" value="ECO:0007669"/>
    <property type="project" value="UniProtKB-UniRule"/>
</dbReference>
<dbReference type="InterPro" id="IPR011033">
    <property type="entry name" value="PRC_barrel-like_sf"/>
</dbReference>
<dbReference type="InterPro" id="IPR036976">
    <property type="entry name" value="RimM_N_sf"/>
</dbReference>
<dbReference type="InterPro" id="IPR009000">
    <property type="entry name" value="Transl_B-barrel_sf"/>
</dbReference>
<comment type="subunit">
    <text evidence="5">Binds ribosomal protein uS19.</text>
</comment>
<comment type="caution">
    <text evidence="8">The sequence shown here is derived from an EMBL/GenBank/DDBJ whole genome shotgun (WGS) entry which is preliminary data.</text>
</comment>
<dbReference type="GO" id="GO:0005840">
    <property type="term" value="C:ribosome"/>
    <property type="evidence" value="ECO:0007669"/>
    <property type="project" value="InterPro"/>
</dbReference>
<dbReference type="PANTHER" id="PTHR33692">
    <property type="entry name" value="RIBOSOME MATURATION FACTOR RIMM"/>
    <property type="match status" value="1"/>
</dbReference>
<keyword evidence="9" id="KW-1185">Reference proteome</keyword>
<proteinExistence type="inferred from homology"/>
<comment type="function">
    <text evidence="5">An accessory protein needed during the final step in the assembly of 30S ribosomal subunit, possibly for assembly of the head region. Essential for efficient processing of 16S rRNA. May be needed both before and after RbfA during the maturation of 16S rRNA. It has affinity for free ribosomal 30S subunits but not for 70S ribosomes.</text>
</comment>
<keyword evidence="1 5" id="KW-0963">Cytoplasm</keyword>
<name>A0A916QHU0_9LACO</name>
<sequence length="169" mass="19223">MEFYDVAQILTTHGLKGEVKVKVITDFPEDRFKSGTKLYLKGSTTALTVQNGRPFKQFWLVQFAEVTEIAQAEKLRGKILTVSKEERGELAEGYYFDEILGCQVVDNQTGEKIGEIIDIEQPGANDIWQVKEENGKTFWLPFVDAFVKEVAVDQKMVKVELIEGLRDED</sequence>
<dbReference type="EMBL" id="BMAY01000007">
    <property type="protein sequence ID" value="GFZ27219.1"/>
    <property type="molecule type" value="Genomic_DNA"/>
</dbReference>
<dbReference type="GO" id="GO:0006364">
    <property type="term" value="P:rRNA processing"/>
    <property type="evidence" value="ECO:0007669"/>
    <property type="project" value="UniProtKB-UniRule"/>
</dbReference>
<evidence type="ECO:0000256" key="1">
    <source>
        <dbReference type="ARBA" id="ARBA00022490"/>
    </source>
</evidence>
<dbReference type="InterPro" id="IPR011961">
    <property type="entry name" value="RimM"/>
</dbReference>
<dbReference type="GO" id="GO:0043022">
    <property type="term" value="F:ribosome binding"/>
    <property type="evidence" value="ECO:0007669"/>
    <property type="project" value="InterPro"/>
</dbReference>
<dbReference type="Pfam" id="PF01782">
    <property type="entry name" value="RimM"/>
    <property type="match status" value="1"/>
</dbReference>
<keyword evidence="4 5" id="KW-0143">Chaperone</keyword>
<evidence type="ECO:0000313" key="8">
    <source>
        <dbReference type="EMBL" id="GFZ27219.1"/>
    </source>
</evidence>
<keyword evidence="2 5" id="KW-0690">Ribosome biogenesis</keyword>
<accession>A0A916QHU0</accession>
<dbReference type="AlphaFoldDB" id="A0A916QHU0"/>